<dbReference type="Proteomes" id="UP000472261">
    <property type="component" value="Unplaced"/>
</dbReference>
<dbReference type="InterPro" id="IPR000477">
    <property type="entry name" value="RT_dom"/>
</dbReference>
<accession>A0A669QYE1</accession>
<evidence type="ECO:0000313" key="2">
    <source>
        <dbReference type="Ensembl" id="ENSPCLP00000019326.1"/>
    </source>
</evidence>
<proteinExistence type="predicted"/>
<feature type="domain" description="Reverse transcriptase" evidence="1">
    <location>
        <begin position="1"/>
        <end position="156"/>
    </location>
</feature>
<dbReference type="PROSITE" id="PS50878">
    <property type="entry name" value="RT_POL"/>
    <property type="match status" value="1"/>
</dbReference>
<reference evidence="2" key="2">
    <citation type="submission" date="2025-09" db="UniProtKB">
        <authorList>
            <consortium name="Ensembl"/>
        </authorList>
    </citation>
    <scope>IDENTIFICATION</scope>
</reference>
<sequence>MVPHHILLSKLERYGFEEWTAGWIKNWLAGGSQRVVINGSVSGWRLATSDVPQELVLGPVLFNIFISDINDGIECTLSKFVDDTKLSGSVNTLEGREAIQRDLDRLEKWAHENLMRFNRVKSRVLHLGRGNPRYLYKLREDLLETSPAGKDLGVLVDKKLDMSQQCALATRKANCVLGCIKKGVAIREREVIVPFYSVLVRPHREHCDQAWGPQYRKDVELLEQVQRRATEMIRGLEHLSYEERLRELGLFSLEKRRHWGDLIVAFQYLKGVYKQEGEWLFKRVDCDRTRGSGFKLRQGRFRLDIRRKFFTEGGDALERCPRRLWMPHPWRHSRPGWMWLWDIAGGLKLDDHCGPFQPRPFYNSMMIL</sequence>
<name>A0A669QYE1_PHACC</name>
<evidence type="ECO:0000259" key="1">
    <source>
        <dbReference type="PROSITE" id="PS50878"/>
    </source>
</evidence>
<dbReference type="PANTHER" id="PTHR33332">
    <property type="entry name" value="REVERSE TRANSCRIPTASE DOMAIN-CONTAINING PROTEIN"/>
    <property type="match status" value="1"/>
</dbReference>
<dbReference type="Pfam" id="PF00078">
    <property type="entry name" value="RVT_1"/>
    <property type="match status" value="1"/>
</dbReference>
<dbReference type="AlphaFoldDB" id="A0A669QYE1"/>
<keyword evidence="3" id="KW-1185">Reference proteome</keyword>
<organism evidence="2 3">
    <name type="scientific">Phasianus colchicus</name>
    <name type="common">Common pheasant</name>
    <dbReference type="NCBI Taxonomy" id="9054"/>
    <lineage>
        <taxon>Eukaryota</taxon>
        <taxon>Metazoa</taxon>
        <taxon>Chordata</taxon>
        <taxon>Craniata</taxon>
        <taxon>Vertebrata</taxon>
        <taxon>Euteleostomi</taxon>
        <taxon>Archelosauria</taxon>
        <taxon>Archosauria</taxon>
        <taxon>Dinosauria</taxon>
        <taxon>Saurischia</taxon>
        <taxon>Theropoda</taxon>
        <taxon>Coelurosauria</taxon>
        <taxon>Aves</taxon>
        <taxon>Neognathae</taxon>
        <taxon>Galloanserae</taxon>
        <taxon>Galliformes</taxon>
        <taxon>Phasianidae</taxon>
        <taxon>Phasianinae</taxon>
        <taxon>Phasianus</taxon>
    </lineage>
</organism>
<reference evidence="2" key="1">
    <citation type="submission" date="2025-08" db="UniProtKB">
        <authorList>
            <consortium name="Ensembl"/>
        </authorList>
    </citation>
    <scope>IDENTIFICATION</scope>
</reference>
<dbReference type="OMA" id="FEEWTAG"/>
<evidence type="ECO:0000313" key="3">
    <source>
        <dbReference type="Proteomes" id="UP000472261"/>
    </source>
</evidence>
<protein>
    <recommendedName>
        <fullName evidence="1">Reverse transcriptase domain-containing protein</fullName>
    </recommendedName>
</protein>
<dbReference type="Ensembl" id="ENSPCLT00000025758.1">
    <property type="protein sequence ID" value="ENSPCLP00000019326.1"/>
    <property type="gene ID" value="ENSPCLG00000016197.1"/>
</dbReference>